<dbReference type="AlphaFoldDB" id="A0A1C1CJ38"/>
<gene>
    <name evidence="2" type="ORF">CLCR_04014</name>
</gene>
<evidence type="ECO:0000256" key="1">
    <source>
        <dbReference type="SAM" id="MobiDB-lite"/>
    </source>
</evidence>
<dbReference type="Proteomes" id="UP000094526">
    <property type="component" value="Unassembled WGS sequence"/>
</dbReference>
<dbReference type="eggNOG" id="ENOG502SIP1">
    <property type="taxonomic scope" value="Eukaryota"/>
</dbReference>
<dbReference type="EMBL" id="LGRB01000012">
    <property type="protein sequence ID" value="OCT48528.1"/>
    <property type="molecule type" value="Genomic_DNA"/>
</dbReference>
<sequence>MNEYPGLDRVFLWEWAAQFSSQRQRRPPLPSANTVTTSRAGETRSSIANGAQPASGQPPSAEPEQSSFLNEKDGAPYQAHGRNHIHYSVEWRVELDTKILATQSESNVAVSPSCYWRHVLKGRFEQAVRRAFVGDQQPRHEHTTVVVSVTDPAQGDLTKSYAGLEIDWAAADNHLLDWSSYFRRGNALRVTLTFQFVAPNPPAVQRSVTPRGDGGRHVSASGRMPVQRRQESFTAQELRGQPPFLYDLCVFMRCPTSCLLGPYCWVNSKGVHHRMTPECFKLLEAHVTHYGMPASHSDMPLDVQRQLVMDRQAQLLNAVPGMPVQVGNVSPGRRPQAQLMGVYVGQDYSTLRRQSDGAVLTQRDLTRLHDDPSMLRRQSDGDVPQQKGLTGLHDDVSAVRRQPDSTGTQRTEITAVDNAVVQPQQTRSTTADDVAVQLQQTKLSGDDNTAVRPQPKQSMAVHDAAVEPQPTELTGSHDDELRDYATWQQSRVQSPWLKDEFGKAFHVAVRNGFSLDLLYENADPHALIDEGVFEGVACYFCRRRDIDRFRDRKRRLSADADTDTDTGMGEDQT</sequence>
<dbReference type="OrthoDB" id="4161473at2759"/>
<feature type="compositionally biased region" description="Basic and acidic residues" evidence="1">
    <location>
        <begin position="369"/>
        <end position="380"/>
    </location>
</feature>
<name>A0A1C1CJ38_9EURO</name>
<feature type="region of interest" description="Disordered" evidence="1">
    <location>
        <begin position="203"/>
        <end position="228"/>
    </location>
</feature>
<protein>
    <submittedName>
        <fullName evidence="2">Uncharacterized protein</fullName>
    </submittedName>
</protein>
<reference evidence="3" key="1">
    <citation type="submission" date="2015-07" db="EMBL/GenBank/DDBJ databases">
        <authorList>
            <person name="Teixeira M.M."/>
            <person name="Souza R.C."/>
            <person name="Almeida L.G."/>
            <person name="Vicente V.A."/>
            <person name="de Hoog S."/>
            <person name="Bocca A.L."/>
            <person name="de Almeida S.R."/>
            <person name="Vasconcelos A.T."/>
            <person name="Felipe M.S."/>
        </authorList>
    </citation>
    <scope>NUCLEOTIDE SEQUENCE [LARGE SCALE GENOMIC DNA]</scope>
    <source>
        <strain evidence="3">KSF</strain>
    </source>
</reference>
<evidence type="ECO:0000313" key="3">
    <source>
        <dbReference type="Proteomes" id="UP000094526"/>
    </source>
</evidence>
<feature type="compositionally biased region" description="Polar residues" evidence="1">
    <location>
        <begin position="31"/>
        <end position="69"/>
    </location>
</feature>
<dbReference type="VEuPathDB" id="FungiDB:CLCR_04014"/>
<comment type="caution">
    <text evidence="2">The sequence shown here is derived from an EMBL/GenBank/DDBJ whole genome shotgun (WGS) entry which is preliminary data.</text>
</comment>
<organism evidence="2 3">
    <name type="scientific">Cladophialophora carrionii</name>
    <dbReference type="NCBI Taxonomy" id="86049"/>
    <lineage>
        <taxon>Eukaryota</taxon>
        <taxon>Fungi</taxon>
        <taxon>Dikarya</taxon>
        <taxon>Ascomycota</taxon>
        <taxon>Pezizomycotina</taxon>
        <taxon>Eurotiomycetes</taxon>
        <taxon>Chaetothyriomycetidae</taxon>
        <taxon>Chaetothyriales</taxon>
        <taxon>Herpotrichiellaceae</taxon>
        <taxon>Cladophialophora</taxon>
    </lineage>
</organism>
<dbReference type="STRING" id="86049.A0A1C1CJ38"/>
<accession>A0A1C1CJ38</accession>
<proteinExistence type="predicted"/>
<feature type="compositionally biased region" description="Basic and acidic residues" evidence="1">
    <location>
        <begin position="392"/>
        <end position="403"/>
    </location>
</feature>
<dbReference type="VEuPathDB" id="FungiDB:G647_08648"/>
<evidence type="ECO:0000313" key="2">
    <source>
        <dbReference type="EMBL" id="OCT48528.1"/>
    </source>
</evidence>
<feature type="region of interest" description="Disordered" evidence="1">
    <location>
        <begin position="20"/>
        <end position="75"/>
    </location>
</feature>
<feature type="region of interest" description="Disordered" evidence="1">
    <location>
        <begin position="369"/>
        <end position="409"/>
    </location>
</feature>
<keyword evidence="3" id="KW-1185">Reference proteome</keyword>